<gene>
    <name evidence="1" type="ORF">PUP29_05565</name>
</gene>
<dbReference type="InterPro" id="IPR054227">
    <property type="entry name" value="DUF6951"/>
</dbReference>
<dbReference type="RefSeq" id="WP_079546749.1">
    <property type="nucleotide sequence ID" value="NZ_CP117826.1"/>
</dbReference>
<evidence type="ECO:0000313" key="1">
    <source>
        <dbReference type="EMBL" id="XCC63382.1"/>
    </source>
</evidence>
<dbReference type="Pfam" id="PF22263">
    <property type="entry name" value="DUF6951"/>
    <property type="match status" value="1"/>
</dbReference>
<dbReference type="AlphaFoldDB" id="A0AAU8AC21"/>
<reference evidence="1" key="1">
    <citation type="submission" date="2023-02" db="EMBL/GenBank/DDBJ databases">
        <title>Gut commensal Christensenella minuta modulates host metabolism via a new class of secondary bile acids.</title>
        <authorList>
            <person name="Liu C."/>
        </authorList>
    </citation>
    <scope>NUCLEOTIDE SEQUENCE</scope>
    <source>
        <strain evidence="1">CA70</strain>
    </source>
</reference>
<dbReference type="EMBL" id="CP117826">
    <property type="protein sequence ID" value="XCC63382.1"/>
    <property type="molecule type" value="Genomic_DNA"/>
</dbReference>
<accession>A0AAU8AC21</accession>
<sequence length="106" mass="11535">MTKVKIDPGICGLITSAEAHSDDQMTVEVTVKSGCDSIRAMMDALGTTFDAYEVCLKKPGEGIFFDYAKEHFPVHAACPVLSGIIKCMEAECRLALKKDVSITFED</sequence>
<name>A0AAU8AC21_9FIRM</name>
<protein>
    <submittedName>
        <fullName evidence="1">Uncharacterized protein</fullName>
    </submittedName>
</protein>
<organism evidence="1">
    <name type="scientific">Christensenella massiliensis</name>
    <dbReference type="NCBI Taxonomy" id="1805714"/>
    <lineage>
        <taxon>Bacteria</taxon>
        <taxon>Bacillati</taxon>
        <taxon>Bacillota</taxon>
        <taxon>Clostridia</taxon>
        <taxon>Christensenellales</taxon>
        <taxon>Christensenellaceae</taxon>
        <taxon>Christensenella</taxon>
    </lineage>
</organism>
<proteinExistence type="predicted"/>